<dbReference type="EMBL" id="BEWI01000032">
    <property type="protein sequence ID" value="GAY24448.1"/>
    <property type="molecule type" value="Genomic_DNA"/>
</dbReference>
<protein>
    <recommendedName>
        <fullName evidence="3">VOC domain-containing protein</fullName>
    </recommendedName>
</protein>
<name>A0A292ZMU5_SPHSA</name>
<gene>
    <name evidence="1" type="ORF">SFOMI_5028</name>
</gene>
<evidence type="ECO:0000313" key="2">
    <source>
        <dbReference type="Proteomes" id="UP000221538"/>
    </source>
</evidence>
<organism evidence="1 2">
    <name type="scientific">Sphingobium fuliginis (strain ATCC 27551)</name>
    <dbReference type="NCBI Taxonomy" id="336203"/>
    <lineage>
        <taxon>Bacteria</taxon>
        <taxon>Pseudomonadati</taxon>
        <taxon>Pseudomonadota</taxon>
        <taxon>Alphaproteobacteria</taxon>
        <taxon>Sphingomonadales</taxon>
        <taxon>Sphingomonadaceae</taxon>
        <taxon>Sphingobium</taxon>
    </lineage>
</organism>
<reference evidence="1 2" key="2">
    <citation type="journal article" date="2013" name="Environ. Sci. Technol.">
        <title>The 4-tert-butylphenol-utilizing bacterium Sphingobium fuliginis OMI can degrade bisphenols via phenolic ring hydroxylation and meta-cleavage pathway.</title>
        <authorList>
            <person name="Ogata Y."/>
            <person name="Goda S."/>
            <person name="Toyama T."/>
            <person name="Sei K."/>
            <person name="Ike M."/>
        </authorList>
    </citation>
    <scope>NUCLEOTIDE SEQUENCE [LARGE SCALE GENOMIC DNA]</scope>
    <source>
        <strain evidence="1 2">OMI</strain>
    </source>
</reference>
<dbReference type="AlphaFoldDB" id="A0A292ZMU5"/>
<dbReference type="SUPFAM" id="SSF54593">
    <property type="entry name" value="Glyoxalase/Bleomycin resistance protein/Dihydroxybiphenyl dioxygenase"/>
    <property type="match status" value="1"/>
</dbReference>
<evidence type="ECO:0000313" key="1">
    <source>
        <dbReference type="EMBL" id="GAY24448.1"/>
    </source>
</evidence>
<dbReference type="Pfam" id="PF13669">
    <property type="entry name" value="Glyoxalase_4"/>
    <property type="match status" value="1"/>
</dbReference>
<comment type="caution">
    <text evidence="1">The sequence shown here is derived from an EMBL/GenBank/DDBJ whole genome shotgun (WGS) entry which is preliminary data.</text>
</comment>
<dbReference type="Gene3D" id="3.10.180.10">
    <property type="entry name" value="2,3-Dihydroxybiphenyl 1,2-Dioxygenase, domain 1"/>
    <property type="match status" value="1"/>
</dbReference>
<reference evidence="1 2" key="1">
    <citation type="journal article" date="2013" name="Biodegradation">
        <title>Occurrence of 4-tert-butylphenol (4-t-BP) biodegradation in an aquatic sample caused by the presence of Spirodela polyrrhiza and isolation of a 4-t-BP-utilizing bacterium.</title>
        <authorList>
            <person name="Ogata Y."/>
            <person name="Toyama T."/>
            <person name="Yu N."/>
            <person name="Wang X."/>
            <person name="Sei K."/>
            <person name="Ike M."/>
        </authorList>
    </citation>
    <scope>NUCLEOTIDE SEQUENCE [LARGE SCALE GENOMIC DNA]</scope>
    <source>
        <strain evidence="1 2">OMI</strain>
    </source>
</reference>
<sequence length="166" mass="19067">MEASMTMKFKGDFYQIGVVVRDIDAGMAHYRNLLGLGPFWRLDTDYEGRYRDWRGRFANRNAFTKWGDVYLEMIEPVVGQGNAREWLETRGEGIFHLGYAVDDLSQRPDGVDCVFESWGAKMPNGDAAVIHLDTVEQLGYYVELSDRALVDRLNARIDKFMNELAI</sequence>
<evidence type="ECO:0008006" key="3">
    <source>
        <dbReference type="Google" id="ProtNLM"/>
    </source>
</evidence>
<proteinExistence type="predicted"/>
<accession>A0A292ZMU5</accession>
<dbReference type="InterPro" id="IPR029068">
    <property type="entry name" value="Glyas_Bleomycin-R_OHBP_Dase"/>
</dbReference>
<dbReference type="Proteomes" id="UP000221538">
    <property type="component" value="Unassembled WGS sequence"/>
</dbReference>